<keyword evidence="2" id="KW-1185">Reference proteome</keyword>
<protein>
    <submittedName>
        <fullName evidence="1">Uncharacterized protein</fullName>
    </submittedName>
</protein>
<gene>
    <name evidence="1" type="ORF">EVB97_092</name>
</gene>
<evidence type="ECO:0000313" key="1">
    <source>
        <dbReference type="EMBL" id="QIG72650.1"/>
    </source>
</evidence>
<reference evidence="1 2" key="1">
    <citation type="submission" date="2020-01" db="EMBL/GenBank/DDBJ databases">
        <title>Patterns of diversity and host range of bacteriophage communities associated with bean-nodulatin bacteria.</title>
        <authorList>
            <person name="Vann Cauwenberghe J."/>
            <person name="Santamaria R.I."/>
            <person name="Bustos P."/>
            <person name="Juarez S."/>
            <person name="Gonzalez V."/>
        </authorList>
    </citation>
    <scope>NUCLEOTIDE SEQUENCE [LARGE SCALE GENOMIC DNA]</scope>
    <source>
        <strain evidence="2">RHph</strain>
    </source>
</reference>
<organism evidence="1 2">
    <name type="scientific">Rhizobium phage RHph_Y65</name>
    <dbReference type="NCBI Taxonomy" id="2509785"/>
    <lineage>
        <taxon>Viruses</taxon>
        <taxon>Duplodnaviria</taxon>
        <taxon>Heunggongvirae</taxon>
        <taxon>Uroviricota</taxon>
        <taxon>Caudoviricetes</taxon>
        <taxon>Kleczkowskaviridae</taxon>
        <taxon>Cuauhnahuacvirus</taxon>
        <taxon>Cuauhnahuacvirus Y65</taxon>
    </lineage>
</organism>
<proteinExistence type="predicted"/>
<sequence>MNSWIKWNGGVGGFRGPVRDDDLVETKLRDGTIMKPYPGEGLIWTHYGQSTDIVEYRIVGNVNV</sequence>
<accession>A0A7S5R7Q8</accession>
<evidence type="ECO:0000313" key="2">
    <source>
        <dbReference type="Proteomes" id="UP000655883"/>
    </source>
</evidence>
<dbReference type="EMBL" id="MN988525">
    <property type="protein sequence ID" value="QIG72650.1"/>
    <property type="molecule type" value="Genomic_DNA"/>
</dbReference>
<name>A0A7S5R7Q8_9CAUD</name>
<dbReference type="Proteomes" id="UP000655883">
    <property type="component" value="Segment"/>
</dbReference>